<protein>
    <recommendedName>
        <fullName evidence="5">C6 transcription factor</fullName>
    </recommendedName>
</protein>
<keyword evidence="4" id="KW-1185">Reference proteome</keyword>
<dbReference type="AlphaFoldDB" id="A0A168BWM7"/>
<dbReference type="PANTHER" id="PTHR37919:SF2">
    <property type="entry name" value="EXPERA DOMAIN-CONTAINING PROTEIN"/>
    <property type="match status" value="1"/>
</dbReference>
<feature type="compositionally biased region" description="Polar residues" evidence="1">
    <location>
        <begin position="107"/>
        <end position="116"/>
    </location>
</feature>
<proteinExistence type="predicted"/>
<dbReference type="PANTHER" id="PTHR37919">
    <property type="entry name" value="PROTEIN CBG05606"/>
    <property type="match status" value="1"/>
</dbReference>
<dbReference type="STRING" id="1081109.A0A168BWM7"/>
<keyword evidence="2" id="KW-1133">Transmembrane helix</keyword>
<evidence type="ECO:0000256" key="1">
    <source>
        <dbReference type="SAM" id="MobiDB-lite"/>
    </source>
</evidence>
<feature type="region of interest" description="Disordered" evidence="1">
    <location>
        <begin position="96"/>
        <end position="149"/>
    </location>
</feature>
<evidence type="ECO:0000313" key="3">
    <source>
        <dbReference type="EMBL" id="KZZ95839.1"/>
    </source>
</evidence>
<reference evidence="3 4" key="1">
    <citation type="journal article" date="2016" name="Genome Biol. Evol.">
        <title>Divergent and convergent evolution of fungal pathogenicity.</title>
        <authorList>
            <person name="Shang Y."/>
            <person name="Xiao G."/>
            <person name="Zheng P."/>
            <person name="Cen K."/>
            <person name="Zhan S."/>
            <person name="Wang C."/>
        </authorList>
    </citation>
    <scope>NUCLEOTIDE SEQUENCE [LARGE SCALE GENOMIC DNA]</scope>
    <source>
        <strain evidence="3 4">RCEF 2490</strain>
    </source>
</reference>
<name>A0A168BWM7_9HYPO</name>
<dbReference type="Proteomes" id="UP000078544">
    <property type="component" value="Unassembled WGS sequence"/>
</dbReference>
<feature type="compositionally biased region" description="Low complexity" evidence="1">
    <location>
        <begin position="123"/>
        <end position="137"/>
    </location>
</feature>
<organism evidence="3 4">
    <name type="scientific">Moelleriella libera RCEF 2490</name>
    <dbReference type="NCBI Taxonomy" id="1081109"/>
    <lineage>
        <taxon>Eukaryota</taxon>
        <taxon>Fungi</taxon>
        <taxon>Dikarya</taxon>
        <taxon>Ascomycota</taxon>
        <taxon>Pezizomycotina</taxon>
        <taxon>Sordariomycetes</taxon>
        <taxon>Hypocreomycetidae</taxon>
        <taxon>Hypocreales</taxon>
        <taxon>Clavicipitaceae</taxon>
        <taxon>Moelleriella</taxon>
    </lineage>
</organism>
<keyword evidence="2" id="KW-0812">Transmembrane</keyword>
<gene>
    <name evidence="3" type="ORF">AAL_04135</name>
</gene>
<feature type="transmembrane region" description="Helical" evidence="2">
    <location>
        <begin position="240"/>
        <end position="260"/>
    </location>
</feature>
<evidence type="ECO:0008006" key="5">
    <source>
        <dbReference type="Google" id="ProtNLM"/>
    </source>
</evidence>
<dbReference type="PROSITE" id="PS51257">
    <property type="entry name" value="PROKAR_LIPOPROTEIN"/>
    <property type="match status" value="1"/>
</dbReference>
<keyword evidence="2" id="KW-0472">Membrane</keyword>
<evidence type="ECO:0000256" key="2">
    <source>
        <dbReference type="SAM" id="Phobius"/>
    </source>
</evidence>
<dbReference type="OrthoDB" id="60858at2759"/>
<accession>A0A168BWM7</accession>
<evidence type="ECO:0000313" key="4">
    <source>
        <dbReference type="Proteomes" id="UP000078544"/>
    </source>
</evidence>
<sequence>MSTKLANVAFTAAAAAAAVACLLFPLADLHPHTANPRATQKGERVGGGKQPPLTHDDFPFPASIGSGQVTPARSRSSSSSSIHQLIFICCEPSPRPDRTGNVRPASMVSTRASSRAESLGPDASSTTTTLPASAASAPAPPPPTPRKRKLATIPAAAAAPSLSARVVFAHAPSTWTLLWMLVSLPLVVWDTCYVLGRPHTMEGGFLHWPLWSPYKLYGEIDYIYGWKAVHDRNGFTAAQGTLNVVETIMYILYLGLWYFGSSSKIRQEPRRLKHSKSRGAADSGKARRKRVVEGRRAGLALLIGFSAAVMTLSKTILYWCNEYFSSFGNIGHNNAIDLIFLWIIPKFRSECSGAWLIGSTYMTFSMGSEILLGLEGAHDIKKE</sequence>
<feature type="transmembrane region" description="Helical" evidence="2">
    <location>
        <begin position="297"/>
        <end position="319"/>
    </location>
</feature>
<feature type="region of interest" description="Disordered" evidence="1">
    <location>
        <begin position="34"/>
        <end position="55"/>
    </location>
</feature>
<comment type="caution">
    <text evidence="3">The sequence shown here is derived from an EMBL/GenBank/DDBJ whole genome shotgun (WGS) entry which is preliminary data.</text>
</comment>
<dbReference type="EMBL" id="AZGY01000008">
    <property type="protein sequence ID" value="KZZ95839.1"/>
    <property type="molecule type" value="Genomic_DNA"/>
</dbReference>